<dbReference type="OMA" id="KEICQTH"/>
<keyword evidence="8" id="KW-1185">Reference proteome</keyword>
<dbReference type="GO" id="GO:0005634">
    <property type="term" value="C:nucleus"/>
    <property type="evidence" value="ECO:0007669"/>
    <property type="project" value="UniProtKB-SubCell"/>
</dbReference>
<dbReference type="GO" id="GO:0008380">
    <property type="term" value="P:RNA splicing"/>
    <property type="evidence" value="ECO:0007669"/>
    <property type="project" value="UniProtKB-KW"/>
</dbReference>
<dbReference type="GO" id="GO:0006397">
    <property type="term" value="P:mRNA processing"/>
    <property type="evidence" value="ECO:0007669"/>
    <property type="project" value="UniProtKB-KW"/>
</dbReference>
<feature type="compositionally biased region" description="Acidic residues" evidence="6">
    <location>
        <begin position="266"/>
        <end position="291"/>
    </location>
</feature>
<evidence type="ECO:0000256" key="4">
    <source>
        <dbReference type="ARBA" id="ARBA00023187"/>
    </source>
</evidence>
<accession>A0A1J1GWM9</accession>
<feature type="region of interest" description="Disordered" evidence="6">
    <location>
        <begin position="236"/>
        <end position="500"/>
    </location>
</feature>
<dbReference type="PANTHER" id="PTHR15217:SF0">
    <property type="entry name" value="PRE-MRNA-SPLICING REGULATOR WTAP"/>
    <property type="match status" value="1"/>
</dbReference>
<dbReference type="EMBL" id="CVMV01000083">
    <property type="protein sequence ID" value="CRG96945.1"/>
    <property type="molecule type" value="Genomic_DNA"/>
</dbReference>
<evidence type="ECO:0000256" key="5">
    <source>
        <dbReference type="ARBA" id="ARBA00023242"/>
    </source>
</evidence>
<comment type="similarity">
    <text evidence="2">Belongs to the fl(2)d family.</text>
</comment>
<feature type="compositionally biased region" description="Basic and acidic residues" evidence="6">
    <location>
        <begin position="292"/>
        <end position="303"/>
    </location>
</feature>
<gene>
    <name evidence="7" type="ORF">PGAL8A_00452500</name>
</gene>
<dbReference type="VEuPathDB" id="PlasmoDB:PGAL8A_00452500"/>
<proteinExistence type="inferred from homology"/>
<keyword evidence="3" id="KW-0507">mRNA processing</keyword>
<evidence type="ECO:0008006" key="9">
    <source>
        <dbReference type="Google" id="ProtNLM"/>
    </source>
</evidence>
<comment type="caution">
    <text evidence="7">The sequence shown here is derived from an EMBL/GenBank/DDBJ whole genome shotgun (WGS) entry which is preliminary data.</text>
</comment>
<dbReference type="GO" id="GO:0000381">
    <property type="term" value="P:regulation of alternative mRNA splicing, via spliceosome"/>
    <property type="evidence" value="ECO:0007669"/>
    <property type="project" value="InterPro"/>
</dbReference>
<evidence type="ECO:0000256" key="2">
    <source>
        <dbReference type="ARBA" id="ARBA00010313"/>
    </source>
</evidence>
<dbReference type="RefSeq" id="XP_028529748.1">
    <property type="nucleotide sequence ID" value="XM_028673279.1"/>
</dbReference>
<dbReference type="Proteomes" id="UP000220797">
    <property type="component" value="Unassembled WGS sequence"/>
</dbReference>
<dbReference type="InterPro" id="IPR033757">
    <property type="entry name" value="WTAP"/>
</dbReference>
<dbReference type="GeneID" id="39733058"/>
<evidence type="ECO:0000256" key="3">
    <source>
        <dbReference type="ARBA" id="ARBA00022664"/>
    </source>
</evidence>
<dbReference type="Pfam" id="PF17098">
    <property type="entry name" value="Wtap"/>
    <property type="match status" value="1"/>
</dbReference>
<dbReference type="OrthoDB" id="3366661at2759"/>
<evidence type="ECO:0000313" key="8">
    <source>
        <dbReference type="Proteomes" id="UP000220797"/>
    </source>
</evidence>
<evidence type="ECO:0000313" key="7">
    <source>
        <dbReference type="EMBL" id="CRG96945.1"/>
    </source>
</evidence>
<keyword evidence="4" id="KW-0508">mRNA splicing</keyword>
<name>A0A1J1GWM9_PLAGA</name>
<protein>
    <recommendedName>
        <fullName evidence="9">Pre-mRNA-splicing regulator</fullName>
    </recommendedName>
</protein>
<dbReference type="GO" id="GO:0016556">
    <property type="term" value="P:mRNA modification"/>
    <property type="evidence" value="ECO:0007669"/>
    <property type="project" value="InterPro"/>
</dbReference>
<organism evidence="7 8">
    <name type="scientific">Plasmodium gallinaceum</name>
    <dbReference type="NCBI Taxonomy" id="5849"/>
    <lineage>
        <taxon>Eukaryota</taxon>
        <taxon>Sar</taxon>
        <taxon>Alveolata</taxon>
        <taxon>Apicomplexa</taxon>
        <taxon>Aconoidasida</taxon>
        <taxon>Haemosporida</taxon>
        <taxon>Plasmodiidae</taxon>
        <taxon>Plasmodium</taxon>
        <taxon>Plasmodium (Haemamoeba)</taxon>
    </lineage>
</organism>
<evidence type="ECO:0000256" key="6">
    <source>
        <dbReference type="SAM" id="MobiDB-lite"/>
    </source>
</evidence>
<keyword evidence="5" id="KW-0539">Nucleus</keyword>
<dbReference type="AlphaFoldDB" id="A0A1J1GWM9"/>
<feature type="compositionally biased region" description="Low complexity" evidence="6">
    <location>
        <begin position="247"/>
        <end position="265"/>
    </location>
</feature>
<dbReference type="PANTHER" id="PTHR15217">
    <property type="entry name" value="WILMS' TUMOR 1-ASSOCIATING PROTEIN"/>
    <property type="match status" value="1"/>
</dbReference>
<feature type="compositionally biased region" description="Basic and acidic residues" evidence="6">
    <location>
        <begin position="334"/>
        <end position="432"/>
    </location>
</feature>
<feature type="compositionally biased region" description="Basic and acidic residues" evidence="6">
    <location>
        <begin position="314"/>
        <end position="326"/>
    </location>
</feature>
<sequence>MSQENNEVIMNDEANEYTEENLNEHFNEFKKREHVYLACISSLEKEICQTHTYLNEWRSMHMYDDEDNKSSKDIININSLRNILIDPCINLEIKELRQKVYEITRKCNLAEEKLQGCNFDAQATAGQRLINKCKKLQEENYELGKTLEENNLQSLSIQILNLKQQIVFYKNELKILKELNADIDEDNELLSQQLAELTKKYTQVTEEKNELEKSNLKLNNYIDSLKSKLSKYNEISKDEQRHKKKNNYYYNSSENNANNEINNNEENQEEYKDEEEEYAEEMEDNDNEEDENYQKNEDFAERKEEEEEYTNENDSYKKKNSDESRDRKHRKLDKHYYKDKKYDKDKYKLREKEKEKNRKDRIREKEKTKERIKEKLKEREKTKNKYKNRNKEKIKSKTKKEQYDGNYLEQKRKFTKDHDNDFRETPRTDKFDNSNNVSKNDDMEDKTSECGSERERSCRKKERSKNKYKEKYKSRKRIKIRSNDEKEDDDAYDKKSNGRS</sequence>
<evidence type="ECO:0000256" key="1">
    <source>
        <dbReference type="ARBA" id="ARBA00004123"/>
    </source>
</evidence>
<comment type="subcellular location">
    <subcellularLocation>
        <location evidence="1">Nucleus</location>
    </subcellularLocation>
</comment>
<feature type="compositionally biased region" description="Basic and acidic residues" evidence="6">
    <location>
        <begin position="439"/>
        <end position="456"/>
    </location>
</feature>
<reference evidence="7" key="1">
    <citation type="submission" date="2015-04" db="EMBL/GenBank/DDBJ databases">
        <authorList>
            <consortium name="Pathogen Informatics"/>
        </authorList>
    </citation>
    <scope>NUCLEOTIDE SEQUENCE [LARGE SCALE GENOMIC DNA]</scope>
    <source>
        <strain evidence="7">8A</strain>
    </source>
</reference>